<reference evidence="1 2" key="1">
    <citation type="journal article" date="2014" name="PLoS Genet.">
        <title>The Genome of Spironucleus salmonicida Highlights a Fish Pathogen Adapted to Fluctuating Environments.</title>
        <authorList>
            <person name="Xu F."/>
            <person name="Jerlstrom-Hultqvist J."/>
            <person name="Einarsson E."/>
            <person name="Astvaldsson A."/>
            <person name="Svard S.G."/>
            <person name="Andersson J.O."/>
        </authorList>
    </citation>
    <scope>NUCLEOTIDE SEQUENCE</scope>
    <source>
        <strain evidence="2">ATCC 50377</strain>
    </source>
</reference>
<reference evidence="2" key="2">
    <citation type="submission" date="2020-12" db="EMBL/GenBank/DDBJ databases">
        <title>New Spironucleus salmonicida genome in near-complete chromosomes.</title>
        <authorList>
            <person name="Xu F."/>
            <person name="Kurt Z."/>
            <person name="Jimenez-Gonzalez A."/>
            <person name="Astvaldsson A."/>
            <person name="Andersson J.O."/>
            <person name="Svard S.G."/>
        </authorList>
    </citation>
    <scope>NUCLEOTIDE SEQUENCE</scope>
    <source>
        <strain evidence="2">ATCC 50377</strain>
    </source>
</reference>
<dbReference type="EMBL" id="AUWU02000001">
    <property type="protein sequence ID" value="KAH0577520.1"/>
    <property type="molecule type" value="Genomic_DNA"/>
</dbReference>
<dbReference type="AlphaFoldDB" id="V6LG64"/>
<organism evidence="1">
    <name type="scientific">Spironucleus salmonicida</name>
    <dbReference type="NCBI Taxonomy" id="348837"/>
    <lineage>
        <taxon>Eukaryota</taxon>
        <taxon>Metamonada</taxon>
        <taxon>Diplomonadida</taxon>
        <taxon>Hexamitidae</taxon>
        <taxon>Hexamitinae</taxon>
        <taxon>Spironucleus</taxon>
    </lineage>
</organism>
<dbReference type="VEuPathDB" id="GiardiaDB:SS50377_20874"/>
<gene>
    <name evidence="1" type="ORF">SS50377_16588</name>
    <name evidence="2" type="ORF">SS50377_20874</name>
</gene>
<proteinExistence type="predicted"/>
<dbReference type="OrthoDB" id="10253476at2759"/>
<dbReference type="Proteomes" id="UP000018208">
    <property type="component" value="Unassembled WGS sequence"/>
</dbReference>
<dbReference type="EMBL" id="KI546135">
    <property type="protein sequence ID" value="EST43550.1"/>
    <property type="molecule type" value="Genomic_DNA"/>
</dbReference>
<evidence type="ECO:0000313" key="3">
    <source>
        <dbReference type="Proteomes" id="UP000018208"/>
    </source>
</evidence>
<evidence type="ECO:0000313" key="2">
    <source>
        <dbReference type="EMBL" id="KAH0577520.1"/>
    </source>
</evidence>
<keyword evidence="3" id="KW-1185">Reference proteome</keyword>
<protein>
    <submittedName>
        <fullName evidence="1">Uncharacterized protein</fullName>
    </submittedName>
</protein>
<accession>V6LG64</accession>
<evidence type="ECO:0000313" key="1">
    <source>
        <dbReference type="EMBL" id="EST43550.1"/>
    </source>
</evidence>
<sequence>MYRREELIEQFCKRSNSIIQDLQQGNEPVDCIYHIYLIYKLYKSYARPLQGLLPVSDLLLVYLPLRMQIISNFIEKHRTHYNTTTIKNAYDELYMCLLWLNLHTSFDFKSLQTIFQFSINDGGRYQQLFVKTAVSKLQQEDLLEFELFNLEGVVQPQNINQLVLSIIFKTEMLKQYNQRQVETTILNLFNHSNKQVRQAITIYYAHSITSLQTFQNGLQLCQNVYQSGKEAFAYIISQSDNAIEWAQSSFSLVSEESKAVISLIYGFRLQHQLSLDETCIRQLIQYNFYKNSKFIQLYIDSCLFVFYQSAKLSYSKSLYQKIAQVTLALALFHKEAEVRSASASCFQQIDGRLLHKYPQISSQLDISLLFKIEYGYQISIEIIQNNQEFHNDFSDCLSQIILSTNHDIQILCQNSLKHLQIDISKYYPFMFSKEQFEVAGAFLIICSQINKDFQFELLNNQLVTVLSQGLDRDDLNTLFTNISALSILILEVLMYNISKPLISKAIQFITLNLPFSVKHFFVDAKISELRNDLNFPIFNLTQKICELSSDFKNSKQKDNFLQLLLEVEKGENLQNFMTQFQSSKDIYLRLVYLNLIDSKYRYATDSLLIYNCIRSYLTDFSNDERGDIGSYVRFRSYQIFAKLAENPQFFKQFIKCSVYFIGSKITTFRIFAIEKVIHITSLHDKPFYDRHFSELFPTLKTPYFDLCTQTNRELQGKKREIYKALAQNRILLLNIFPNHQKQIILASIYAIPASLDDEVISLEILTTSNFDQIQSTLISLFHSPNFHQTKLASAQFLALKSSQKLDLTLVSLLYSFSKTKIPIQTLRDCLIVFTSHFDFLSFAFAFLGHSNRKIRDYAAGFLANFIALEWKTELFLESFCCVKWAELSVQEVKAERRKIMNELGVVVRE</sequence>
<name>V6LG64_9EUKA</name>